<dbReference type="GO" id="GO:0016740">
    <property type="term" value="F:transferase activity"/>
    <property type="evidence" value="ECO:0007669"/>
    <property type="project" value="UniProtKB-KW"/>
</dbReference>
<dbReference type="InterPro" id="IPR005079">
    <property type="entry name" value="Peptidase_C45_hydrolase"/>
</dbReference>
<dbReference type="EMBL" id="SJPP01000001">
    <property type="protein sequence ID" value="TWU12221.1"/>
    <property type="molecule type" value="Genomic_DNA"/>
</dbReference>
<accession>A0A5C6BL35</accession>
<dbReference type="Proteomes" id="UP000320735">
    <property type="component" value="Unassembled WGS sequence"/>
</dbReference>
<evidence type="ECO:0000259" key="1">
    <source>
        <dbReference type="Pfam" id="PF03417"/>
    </source>
</evidence>
<dbReference type="Gene3D" id="3.60.60.10">
    <property type="entry name" value="Penicillin V Acylase, Chain A"/>
    <property type="match status" value="1"/>
</dbReference>
<name>A0A5C6BL35_9PLAN</name>
<dbReference type="PANTHER" id="PTHR28583:SF1">
    <property type="entry name" value="ACID CERAMIDASE"/>
    <property type="match status" value="1"/>
</dbReference>
<organism evidence="2 3">
    <name type="scientific">Symmachiella macrocystis</name>
    <dbReference type="NCBI Taxonomy" id="2527985"/>
    <lineage>
        <taxon>Bacteria</taxon>
        <taxon>Pseudomonadati</taxon>
        <taxon>Planctomycetota</taxon>
        <taxon>Planctomycetia</taxon>
        <taxon>Planctomycetales</taxon>
        <taxon>Planctomycetaceae</taxon>
        <taxon>Symmachiella</taxon>
    </lineage>
</organism>
<dbReference type="AlphaFoldDB" id="A0A5C6BL35"/>
<protein>
    <submittedName>
        <fullName evidence="2">Acyl-coenzyme A:6-aminopenicillanic acid acyl-transferase</fullName>
    </submittedName>
</protein>
<gene>
    <name evidence="2" type="ORF">CA54_10440</name>
</gene>
<dbReference type="NCBIfam" id="NF040521">
    <property type="entry name" value="C45_proenzyme"/>
    <property type="match status" value="1"/>
</dbReference>
<feature type="domain" description="Peptidase C45 hydrolase" evidence="1">
    <location>
        <begin position="99"/>
        <end position="294"/>
    </location>
</feature>
<sequence length="320" mass="35837">MFSEITVQIADLPRKRWRLSRQQNQWAKELIRLSVDEVGGIAEYRDSILTHALKRINPEFTAEIEGLATQLDVDFAETLAANLYYDFVKRLLGCTAFAVNTENGPIHARNMDWFSHSNCLSEFTTIVNFMNNDDTTRFRSVSWPGSVGVLSGIAPGRFAVTLNAVLSDEPMQEATSVAFLIRKVCQESETFQDAVDALSTQVISSDCILLVTGTRKGEMVVIERTPTRHAIRTTEEDFIVATNDYRALDCEGVEQDGEIYKTTCGRFDAATMRLHSKLPINSEQCFAVLNDEHVKMQITVQQMVMSAATGMLNVKTGHHN</sequence>
<dbReference type="GO" id="GO:0016810">
    <property type="term" value="F:hydrolase activity, acting on carbon-nitrogen (but not peptide) bonds"/>
    <property type="evidence" value="ECO:0007669"/>
    <property type="project" value="TreeGrafter"/>
</dbReference>
<dbReference type="InterPro" id="IPR047794">
    <property type="entry name" value="C45_proenzyme-like"/>
</dbReference>
<comment type="caution">
    <text evidence="2">The sequence shown here is derived from an EMBL/GenBank/DDBJ whole genome shotgun (WGS) entry which is preliminary data.</text>
</comment>
<dbReference type="OrthoDB" id="266638at2"/>
<evidence type="ECO:0000313" key="3">
    <source>
        <dbReference type="Proteomes" id="UP000320735"/>
    </source>
</evidence>
<dbReference type="RefSeq" id="WP_146369720.1">
    <property type="nucleotide sequence ID" value="NZ_SJPP01000001.1"/>
</dbReference>
<reference evidence="2 3" key="1">
    <citation type="submission" date="2019-02" db="EMBL/GenBank/DDBJ databases">
        <title>Deep-cultivation of Planctomycetes and their phenomic and genomic characterization uncovers novel biology.</title>
        <authorList>
            <person name="Wiegand S."/>
            <person name="Jogler M."/>
            <person name="Boedeker C."/>
            <person name="Pinto D."/>
            <person name="Vollmers J."/>
            <person name="Rivas-Marin E."/>
            <person name="Kohn T."/>
            <person name="Peeters S.H."/>
            <person name="Heuer A."/>
            <person name="Rast P."/>
            <person name="Oberbeckmann S."/>
            <person name="Bunk B."/>
            <person name="Jeske O."/>
            <person name="Meyerdierks A."/>
            <person name="Storesund J.E."/>
            <person name="Kallscheuer N."/>
            <person name="Luecker S."/>
            <person name="Lage O.M."/>
            <person name="Pohl T."/>
            <person name="Merkel B.J."/>
            <person name="Hornburger P."/>
            <person name="Mueller R.-W."/>
            <person name="Bruemmer F."/>
            <person name="Labrenz M."/>
            <person name="Spormann A.M."/>
            <person name="Op Den Camp H."/>
            <person name="Overmann J."/>
            <person name="Amann R."/>
            <person name="Jetten M.S.M."/>
            <person name="Mascher T."/>
            <person name="Medema M.H."/>
            <person name="Devos D.P."/>
            <person name="Kaster A.-K."/>
            <person name="Ovreas L."/>
            <person name="Rohde M."/>
            <person name="Galperin M.Y."/>
            <person name="Jogler C."/>
        </authorList>
    </citation>
    <scope>NUCLEOTIDE SEQUENCE [LARGE SCALE GENOMIC DNA]</scope>
    <source>
        <strain evidence="2 3">CA54</strain>
    </source>
</reference>
<evidence type="ECO:0000313" key="2">
    <source>
        <dbReference type="EMBL" id="TWU12221.1"/>
    </source>
</evidence>
<dbReference type="Pfam" id="PF03417">
    <property type="entry name" value="AAT"/>
    <property type="match status" value="1"/>
</dbReference>
<keyword evidence="3" id="KW-1185">Reference proteome</keyword>
<proteinExistence type="predicted"/>
<keyword evidence="2" id="KW-0808">Transferase</keyword>
<dbReference type="PANTHER" id="PTHR28583">
    <property type="entry name" value="ACID AMIDASE"/>
    <property type="match status" value="1"/>
</dbReference>